<feature type="transmembrane region" description="Helical" evidence="1">
    <location>
        <begin position="178"/>
        <end position="196"/>
    </location>
</feature>
<sequence length="219" mass="24025">MHVSGYDWMYHIWNLVDQSMNTATRVNEILVATFKLITLGNKLILVREFRQFICWAMAQIQGSDPHPVAIWISGLGDLGRQALHLLHLVVCSAMACFGVAAIVVSPTFQTLGTRVQVVVLSGLGMYADLTGCIAFGTWTTNRAVNTGNSVNQDYPLALGARTLAIQSQYMFHHQGYNLASRNIVVGLFSIGAMVVIREFDTVILGMLMLAIAALLYSCN</sequence>
<keyword evidence="1" id="KW-1133">Transmembrane helix</keyword>
<accession>A0A8S9NDM6</accession>
<feature type="transmembrane region" description="Helical" evidence="1">
    <location>
        <begin position="85"/>
        <end position="104"/>
    </location>
</feature>
<evidence type="ECO:0000313" key="3">
    <source>
        <dbReference type="Proteomes" id="UP000712600"/>
    </source>
</evidence>
<evidence type="ECO:0000313" key="2">
    <source>
        <dbReference type="EMBL" id="KAF3500266.1"/>
    </source>
</evidence>
<name>A0A8S9NDM6_BRACR</name>
<keyword evidence="1" id="KW-0812">Transmembrane</keyword>
<keyword evidence="1" id="KW-0472">Membrane</keyword>
<comment type="caution">
    <text evidence="2">The sequence shown here is derived from an EMBL/GenBank/DDBJ whole genome shotgun (WGS) entry which is preliminary data.</text>
</comment>
<evidence type="ECO:0000256" key="1">
    <source>
        <dbReference type="SAM" id="Phobius"/>
    </source>
</evidence>
<proteinExistence type="predicted"/>
<dbReference type="AlphaFoldDB" id="A0A8S9NDM6"/>
<protein>
    <submittedName>
        <fullName evidence="2">Uncharacterized protein</fullName>
    </submittedName>
</protein>
<dbReference type="EMBL" id="QGKX02001621">
    <property type="protein sequence ID" value="KAF3500266.1"/>
    <property type="molecule type" value="Genomic_DNA"/>
</dbReference>
<gene>
    <name evidence="2" type="ORF">F2Q69_00044871</name>
</gene>
<reference evidence="2" key="1">
    <citation type="submission" date="2019-12" db="EMBL/GenBank/DDBJ databases">
        <title>Genome sequencing and annotation of Brassica cretica.</title>
        <authorList>
            <person name="Studholme D.J."/>
            <person name="Sarris P."/>
        </authorList>
    </citation>
    <scope>NUCLEOTIDE SEQUENCE</scope>
    <source>
        <strain evidence="2">PFS-109/04</strain>
        <tissue evidence="2">Leaf</tissue>
    </source>
</reference>
<dbReference type="Proteomes" id="UP000712600">
    <property type="component" value="Unassembled WGS sequence"/>
</dbReference>
<feature type="transmembrane region" description="Helical" evidence="1">
    <location>
        <begin position="202"/>
        <end position="218"/>
    </location>
</feature>
<organism evidence="2 3">
    <name type="scientific">Brassica cretica</name>
    <name type="common">Mustard</name>
    <dbReference type="NCBI Taxonomy" id="69181"/>
    <lineage>
        <taxon>Eukaryota</taxon>
        <taxon>Viridiplantae</taxon>
        <taxon>Streptophyta</taxon>
        <taxon>Embryophyta</taxon>
        <taxon>Tracheophyta</taxon>
        <taxon>Spermatophyta</taxon>
        <taxon>Magnoliopsida</taxon>
        <taxon>eudicotyledons</taxon>
        <taxon>Gunneridae</taxon>
        <taxon>Pentapetalae</taxon>
        <taxon>rosids</taxon>
        <taxon>malvids</taxon>
        <taxon>Brassicales</taxon>
        <taxon>Brassicaceae</taxon>
        <taxon>Brassiceae</taxon>
        <taxon>Brassica</taxon>
    </lineage>
</organism>